<keyword evidence="2" id="KW-1185">Reference proteome</keyword>
<dbReference type="Pfam" id="PF20062">
    <property type="entry name" value="DUF6461"/>
    <property type="match status" value="1"/>
</dbReference>
<evidence type="ECO:0000313" key="2">
    <source>
        <dbReference type="Proteomes" id="UP001212498"/>
    </source>
</evidence>
<comment type="caution">
    <text evidence="1">The sequence shown here is derived from an EMBL/GenBank/DDBJ whole genome shotgun (WGS) entry which is preliminary data.</text>
</comment>
<proteinExistence type="predicted"/>
<sequence length="215" mass="23867">MTPFVIPGWQHVGMIATAADYAWFTFGRFIYDEYTDLREAYCFTLVRGLTPEQVLARTGAEGFPPMGLKELIKAGVSDLGRSRSGYGHFFGVAPIGDWAFIVEPNGFMGSLPGIAGRLSAGTRLVSHFRNVNGQEDFLWMEDGQERLALEPSFSDIDSFTKWDEEFTEIARQVEFDAAHSSESFLAMAERLTGVKVTPELLEQSVYQCGVAPNSQ</sequence>
<name>A0ABT4SYK8_9ACTN</name>
<dbReference type="Proteomes" id="UP001212498">
    <property type="component" value="Unassembled WGS sequence"/>
</dbReference>
<dbReference type="InterPro" id="IPR045592">
    <property type="entry name" value="DUF6461"/>
</dbReference>
<dbReference type="EMBL" id="JAPNUD010000033">
    <property type="protein sequence ID" value="MDA0641960.1"/>
    <property type="molecule type" value="Genomic_DNA"/>
</dbReference>
<gene>
    <name evidence="1" type="ORF">OUY24_15120</name>
</gene>
<reference evidence="1 2" key="1">
    <citation type="submission" date="2022-11" db="EMBL/GenBank/DDBJ databases">
        <title>Nonomuraea corallina sp. nov., a new species of the genus Nonomuraea isolated from sea side sediment in Thai sea.</title>
        <authorList>
            <person name="Ngamcharungchit C."/>
            <person name="Matsumoto A."/>
            <person name="Suriyachadkun C."/>
            <person name="Panbangred W."/>
            <person name="Inahashi Y."/>
            <person name="Intra B."/>
        </authorList>
    </citation>
    <scope>NUCLEOTIDE SEQUENCE [LARGE SCALE GENOMIC DNA]</scope>
    <source>
        <strain evidence="1 2">DSM 43553</strain>
    </source>
</reference>
<accession>A0ABT4SYK8</accession>
<dbReference type="RefSeq" id="WP_271276631.1">
    <property type="nucleotide sequence ID" value="NZ_BAABFD010000006.1"/>
</dbReference>
<evidence type="ECO:0000313" key="1">
    <source>
        <dbReference type="EMBL" id="MDA0641960.1"/>
    </source>
</evidence>
<organism evidence="1 2">
    <name type="scientific">Nonomuraea ferruginea</name>
    <dbReference type="NCBI Taxonomy" id="46174"/>
    <lineage>
        <taxon>Bacteria</taxon>
        <taxon>Bacillati</taxon>
        <taxon>Actinomycetota</taxon>
        <taxon>Actinomycetes</taxon>
        <taxon>Streptosporangiales</taxon>
        <taxon>Streptosporangiaceae</taxon>
        <taxon>Nonomuraea</taxon>
    </lineage>
</organism>
<protein>
    <submittedName>
        <fullName evidence="1">DUF6461 domain-containing protein</fullName>
    </submittedName>
</protein>